<dbReference type="GO" id="GO:0016342">
    <property type="term" value="C:catenin complex"/>
    <property type="evidence" value="ECO:0000318"/>
    <property type="project" value="GO_Central"/>
</dbReference>
<dbReference type="InterPro" id="IPR036055">
    <property type="entry name" value="LDL_receptor-like_sf"/>
</dbReference>
<dbReference type="InterPro" id="IPR035914">
    <property type="entry name" value="Sperma_CUB_dom_sf"/>
</dbReference>
<keyword evidence="8" id="KW-1185">Reference proteome</keyword>
<feature type="compositionally biased region" description="Acidic residues" evidence="5">
    <location>
        <begin position="856"/>
        <end position="866"/>
    </location>
</feature>
<feature type="compositionally biased region" description="Low complexity" evidence="5">
    <location>
        <begin position="750"/>
        <end position="764"/>
    </location>
</feature>
<feature type="region of interest" description="Disordered" evidence="5">
    <location>
        <begin position="477"/>
        <end position="534"/>
    </location>
</feature>
<feature type="compositionally biased region" description="Polar residues" evidence="5">
    <location>
        <begin position="928"/>
        <end position="946"/>
    </location>
</feature>
<dbReference type="Gene3D" id="4.10.400.10">
    <property type="entry name" value="Low-density Lipoprotein Receptor"/>
    <property type="match status" value="1"/>
</dbReference>
<dbReference type="GO" id="GO:0008017">
    <property type="term" value="F:microtubule binding"/>
    <property type="evidence" value="ECO:0000318"/>
    <property type="project" value="GO_Central"/>
</dbReference>
<evidence type="ECO:0000256" key="1">
    <source>
        <dbReference type="ARBA" id="ARBA00009051"/>
    </source>
</evidence>
<comment type="similarity">
    <text evidence="1">Belongs to the adenomatous polyposis coli (APC) family.</text>
</comment>
<accession>A0A8R1YA15</accession>
<comment type="caution">
    <text evidence="4">Lacks conserved residue(s) required for the propagation of feature annotation.</text>
</comment>
<evidence type="ECO:0000313" key="7">
    <source>
        <dbReference type="EnsemblMetazoa" id="PPA09671.1"/>
    </source>
</evidence>
<dbReference type="PROSITE" id="PS50068">
    <property type="entry name" value="LDLRA_2"/>
    <property type="match status" value="1"/>
</dbReference>
<dbReference type="GO" id="GO:0007026">
    <property type="term" value="P:negative regulation of microtubule depolymerization"/>
    <property type="evidence" value="ECO:0000318"/>
    <property type="project" value="GO_Central"/>
</dbReference>
<evidence type="ECO:0000256" key="4">
    <source>
        <dbReference type="PROSITE-ProRule" id="PRU00124"/>
    </source>
</evidence>
<keyword evidence="2" id="KW-0879">Wnt signaling pathway</keyword>
<evidence type="ECO:0000256" key="6">
    <source>
        <dbReference type="SAM" id="Phobius"/>
    </source>
</evidence>
<dbReference type="InterPro" id="IPR026818">
    <property type="entry name" value="Apc_fam"/>
</dbReference>
<feature type="compositionally biased region" description="Acidic residues" evidence="5">
    <location>
        <begin position="513"/>
        <end position="534"/>
    </location>
</feature>
<evidence type="ECO:0000256" key="5">
    <source>
        <dbReference type="SAM" id="MobiDB-lite"/>
    </source>
</evidence>
<feature type="compositionally biased region" description="Polar residues" evidence="5">
    <location>
        <begin position="790"/>
        <end position="801"/>
    </location>
</feature>
<keyword evidence="3 4" id="KW-1015">Disulfide bond</keyword>
<dbReference type="GO" id="GO:0016477">
    <property type="term" value="P:cell migration"/>
    <property type="evidence" value="ECO:0000318"/>
    <property type="project" value="GO_Central"/>
</dbReference>
<dbReference type="InterPro" id="IPR002172">
    <property type="entry name" value="LDrepeatLR_classA_rpt"/>
</dbReference>
<feature type="transmembrane region" description="Helical" evidence="6">
    <location>
        <begin position="1585"/>
        <end position="1611"/>
    </location>
</feature>
<dbReference type="Proteomes" id="UP000005239">
    <property type="component" value="Unassembled WGS sequence"/>
</dbReference>
<feature type="compositionally biased region" description="Low complexity" evidence="5">
    <location>
        <begin position="889"/>
        <end position="927"/>
    </location>
</feature>
<feature type="compositionally biased region" description="Acidic residues" evidence="5">
    <location>
        <begin position="828"/>
        <end position="840"/>
    </location>
</feature>
<protein>
    <submittedName>
        <fullName evidence="7">Apr-1</fullName>
    </submittedName>
</protein>
<dbReference type="InterPro" id="IPR023415">
    <property type="entry name" value="LDLR_class-A_CS"/>
</dbReference>
<dbReference type="GO" id="GO:0007399">
    <property type="term" value="P:nervous system development"/>
    <property type="evidence" value="ECO:0000318"/>
    <property type="project" value="GO_Central"/>
</dbReference>
<gene>
    <name evidence="7" type="primary">WBGene00099225</name>
</gene>
<feature type="region of interest" description="Disordered" evidence="5">
    <location>
        <begin position="790"/>
        <end position="1038"/>
    </location>
</feature>
<dbReference type="PANTHER" id="PTHR12607">
    <property type="entry name" value="ADENOMATOUS POLYPOSIS COLI PROTEIN FAMILY"/>
    <property type="match status" value="1"/>
</dbReference>
<keyword evidence="6" id="KW-1133">Transmembrane helix</keyword>
<dbReference type="InterPro" id="IPR011989">
    <property type="entry name" value="ARM-like"/>
</dbReference>
<dbReference type="GO" id="GO:0090090">
    <property type="term" value="P:negative regulation of canonical Wnt signaling pathway"/>
    <property type="evidence" value="ECO:0000318"/>
    <property type="project" value="GO_Central"/>
</dbReference>
<dbReference type="CDD" id="cd00112">
    <property type="entry name" value="LDLa"/>
    <property type="match status" value="1"/>
</dbReference>
<evidence type="ECO:0000256" key="2">
    <source>
        <dbReference type="ARBA" id="ARBA00022687"/>
    </source>
</evidence>
<accession>A0A2A6C9P3</accession>
<reference evidence="8" key="1">
    <citation type="journal article" date="2008" name="Nat. Genet.">
        <title>The Pristionchus pacificus genome provides a unique perspective on nematode lifestyle and parasitism.</title>
        <authorList>
            <person name="Dieterich C."/>
            <person name="Clifton S.W."/>
            <person name="Schuster L.N."/>
            <person name="Chinwalla A."/>
            <person name="Delehaunty K."/>
            <person name="Dinkelacker I."/>
            <person name="Fulton L."/>
            <person name="Fulton R."/>
            <person name="Godfrey J."/>
            <person name="Minx P."/>
            <person name="Mitreva M."/>
            <person name="Roeseler W."/>
            <person name="Tian H."/>
            <person name="Witte H."/>
            <person name="Yang S.P."/>
            <person name="Wilson R.K."/>
            <person name="Sommer R.J."/>
        </authorList>
    </citation>
    <scope>NUCLEOTIDE SEQUENCE [LARGE SCALE GENOMIC DNA]</scope>
    <source>
        <strain evidence="8">PS312</strain>
    </source>
</reference>
<dbReference type="Pfam" id="PF00057">
    <property type="entry name" value="Ldl_recept_a"/>
    <property type="match status" value="1"/>
</dbReference>
<feature type="region of interest" description="Disordered" evidence="5">
    <location>
        <begin position="1677"/>
        <end position="1752"/>
    </location>
</feature>
<dbReference type="GO" id="GO:0030877">
    <property type="term" value="C:beta-catenin destruction complex"/>
    <property type="evidence" value="ECO:0000318"/>
    <property type="project" value="GO_Central"/>
</dbReference>
<dbReference type="SMART" id="SM00042">
    <property type="entry name" value="CUB"/>
    <property type="match status" value="1"/>
</dbReference>
<dbReference type="GO" id="GO:0005737">
    <property type="term" value="C:cytoplasm"/>
    <property type="evidence" value="ECO:0007669"/>
    <property type="project" value="UniProtKB-ARBA"/>
</dbReference>
<dbReference type="SUPFAM" id="SSF48371">
    <property type="entry name" value="ARM repeat"/>
    <property type="match status" value="1"/>
</dbReference>
<feature type="compositionally biased region" description="Low complexity" evidence="5">
    <location>
        <begin position="986"/>
        <end position="995"/>
    </location>
</feature>
<keyword evidence="6" id="KW-0812">Transmembrane</keyword>
<feature type="compositionally biased region" description="Polar residues" evidence="5">
    <location>
        <begin position="651"/>
        <end position="661"/>
    </location>
</feature>
<name>A0A2A6C9P3_PRIPA</name>
<dbReference type="GO" id="GO:0016055">
    <property type="term" value="P:Wnt signaling pathway"/>
    <property type="evidence" value="ECO:0007669"/>
    <property type="project" value="UniProtKB-KW"/>
</dbReference>
<feature type="compositionally biased region" description="Low complexity" evidence="5">
    <location>
        <begin position="610"/>
        <end position="650"/>
    </location>
</feature>
<dbReference type="GO" id="GO:0045295">
    <property type="term" value="F:gamma-catenin binding"/>
    <property type="evidence" value="ECO:0000318"/>
    <property type="project" value="GO_Central"/>
</dbReference>
<dbReference type="Gene3D" id="1.25.10.10">
    <property type="entry name" value="Leucine-rich Repeat Variant"/>
    <property type="match status" value="1"/>
</dbReference>
<dbReference type="PANTHER" id="PTHR12607:SF12">
    <property type="entry name" value="APC-LIKE, ISOFORM A-RELATED"/>
    <property type="match status" value="1"/>
</dbReference>
<keyword evidence="6" id="KW-0472">Membrane</keyword>
<dbReference type="Gene3D" id="2.60.120.290">
    <property type="entry name" value="Spermadhesin, CUB domain"/>
    <property type="match status" value="1"/>
</dbReference>
<dbReference type="GO" id="GO:0008013">
    <property type="term" value="F:beta-catenin binding"/>
    <property type="evidence" value="ECO:0000318"/>
    <property type="project" value="GO_Central"/>
</dbReference>
<feature type="compositionally biased region" description="Basic and acidic residues" evidence="5">
    <location>
        <begin position="1018"/>
        <end position="1036"/>
    </location>
</feature>
<feature type="disulfide bond" evidence="4">
    <location>
        <begin position="1524"/>
        <end position="1542"/>
    </location>
</feature>
<dbReference type="SMART" id="SM00192">
    <property type="entry name" value="LDLa"/>
    <property type="match status" value="1"/>
</dbReference>
<evidence type="ECO:0000256" key="3">
    <source>
        <dbReference type="ARBA" id="ARBA00023157"/>
    </source>
</evidence>
<dbReference type="Pfam" id="PF00431">
    <property type="entry name" value="CUB"/>
    <property type="match status" value="1"/>
</dbReference>
<dbReference type="CDD" id="cd00041">
    <property type="entry name" value="CUB"/>
    <property type="match status" value="1"/>
</dbReference>
<feature type="disulfide bond" evidence="4">
    <location>
        <begin position="1536"/>
        <end position="1551"/>
    </location>
</feature>
<feature type="compositionally biased region" description="Polar residues" evidence="5">
    <location>
        <begin position="809"/>
        <end position="823"/>
    </location>
</feature>
<feature type="region of interest" description="Disordered" evidence="5">
    <location>
        <begin position="747"/>
        <end position="767"/>
    </location>
</feature>
<reference evidence="7" key="2">
    <citation type="submission" date="2022-06" db="UniProtKB">
        <authorList>
            <consortium name="EnsemblMetazoa"/>
        </authorList>
    </citation>
    <scope>IDENTIFICATION</scope>
    <source>
        <strain evidence="7">PS312</strain>
    </source>
</reference>
<dbReference type="SUPFAM" id="SSF49854">
    <property type="entry name" value="Spermadhesin, CUB domain"/>
    <property type="match status" value="1"/>
</dbReference>
<dbReference type="PROSITE" id="PS01209">
    <property type="entry name" value="LDLRA_1"/>
    <property type="match status" value="1"/>
</dbReference>
<proteinExistence type="inferred from homology"/>
<dbReference type="OrthoDB" id="19606at2759"/>
<evidence type="ECO:0000313" key="8">
    <source>
        <dbReference type="Proteomes" id="UP000005239"/>
    </source>
</evidence>
<organism evidence="7 8">
    <name type="scientific">Pristionchus pacificus</name>
    <name type="common">Parasitic nematode worm</name>
    <dbReference type="NCBI Taxonomy" id="54126"/>
    <lineage>
        <taxon>Eukaryota</taxon>
        <taxon>Metazoa</taxon>
        <taxon>Ecdysozoa</taxon>
        <taxon>Nematoda</taxon>
        <taxon>Chromadorea</taxon>
        <taxon>Rhabditida</taxon>
        <taxon>Rhabditina</taxon>
        <taxon>Diplogasteromorpha</taxon>
        <taxon>Diplogasteroidea</taxon>
        <taxon>Neodiplogasteridae</taxon>
        <taxon>Pristionchus</taxon>
    </lineage>
</organism>
<sequence>MSSRGSHTSGGYENGIAVEEAIVAQLKELDLVRRRNDHADREDLYELEQVYDEIVKNAIARDNDPVRKPKLEDLVEESFNLRRLILHLRGWHPADAANNFYFDTAMHTLIKVTERTYDVEYRKAAIVLGIVEAGAELLVMEVRMWGPMASIDQKYVNGKGRNERREVRKQIASVLTNLTFGSASMKKFVAEYDGFMDVVIDIIENAPNLVPPYANLLRNVSWPSCKGMASLFRATPALTKAAIEAHHRVDDKSVKSTLSAIWNIVGSGGEECVRKVVEMEGCVMMLIELLVTDAQRTLVVEYSTGILKYASAELVRGEKLEHCSHLRHRLITRLLPLLRASSMTIVKNSLCAVSEIAAKDNLSVQTRMTPSAMESLERLQRSNDNDIRRPAKSILSRIGAADYGSGAMSRSAHVGNGRDMSCSVRCDRLLPRRSPYCSPAMGGGGGGGMANGIVPLSMDASSSSHRASSLPRHFNEEMRGGGGGMSSTCAAAEGGQGGQQPFGANGPPTLQYEESEEREDNGEYYEDDEEEDELSTQVTRAGSMESLNEDGMSHDISGFHSNVETANNSCRLSPVSYSDLPDSPTQCAAIRDRENALQLNLPSFPIASSTMGGTSPFGMGPSSSSGTNGSSGGLSSSQTHSSHTTPHATSAEQTPTYSTLNAHYPPDYGTPRKDEVGIAASSAAASSVPSTSHDPGVNGRQDDDEEDDYGVYGDEDILDRSIQEALPQRIEEKTERLNSFFMDSLSSTLPPYRSPSSKGSSRYSNTSTLRDEDVLASAIECALPKVGSLSSPHGTLVQQPKNGDALWSERSTMTTTEEGQMTSIEKKEEEEESDESDLEEGYPMGGSLVGMMPRDVEEEMEAETIDIECSTLKRKPRPPRTSLLPRQLAPPTSTRTARQTTPTSAAAAATNGRPSPRPSSIGRPRPITSTPNSSKSRLSKFPSTPRVSAVALSGTPNGNCLLDATPPLMTNGRATSPYAPSPAPSTPSSSSSSMSRLKKPTASAVVPPYNYQIPTKSLPREEKKGSSPKGGKEVEKTTANGQMLVTTLSLSNSTNSDLLRSIMRYRILLFLTVATSVLDATSPARGPIRTVPVCGVQFEVEEGDARPTSQSSRDHIAALPSVGDSIAVSLPYNKSEDPLRCSLFIQSCPSCLVSIDLASSLSTLARDQPVPPPACVDARMDEACFAMNFVEDSADSPSSLYRSIAIWSLLNDDETKFVSSGSSVKIVIELWAIENERSLRDFIQNVFPLRIRILNNTEILEGSMSNSNLTVTNHVQSPRYPSAYPRDVEKKFLLQNADPKGIVRITFDDFNIDNQSEMEVFDSDGSYLFSSRSHFRRPPAMESSGRALSVNLKGNGFTQQIGFRAQYEFSNETRWSDMPSDELCDLTVDGYGGEITLNGRTELLDKRIDCIFVIQRRNSLVGRSYDRIFLRIDQFRLHGEDLRLEVREGAYSTGDSLISLYDAQQDDELLAKQPKNGLTVSSDDPAYYIRLRGLLKSTVGLQITYSLYYRWAGPVCPGSSEFRCTNQRCIKAHLHCDGIDNCGDGSDELVCDGSSSLSDVTAMIGGLPNTNNYKQQPQNESDISALLALVLGICGVVVIFLVAVTVVLKVYDRRRHRGRRVPTVDATGAALPHHNEVAPSIQTVGERRFYVLPETQISVIEAPPCYDDALKHPPVPSGHTGAYSNAAFVGGPPPAISPDSTARPDTPVPSFDEELEEIKDHPLHTSLTVEDEDRPCSSTGSPTRPSRKIDRE</sequence>
<dbReference type="SUPFAM" id="SSF57424">
    <property type="entry name" value="LDL receptor-like module"/>
    <property type="match status" value="1"/>
</dbReference>
<dbReference type="GO" id="GO:0007389">
    <property type="term" value="P:pattern specification process"/>
    <property type="evidence" value="ECO:0000318"/>
    <property type="project" value="GO_Central"/>
</dbReference>
<dbReference type="GO" id="GO:0001708">
    <property type="term" value="P:cell fate specification"/>
    <property type="evidence" value="ECO:0000318"/>
    <property type="project" value="GO_Central"/>
</dbReference>
<dbReference type="EnsemblMetazoa" id="PPA09671.1">
    <property type="protein sequence ID" value="PPA09671.1"/>
    <property type="gene ID" value="WBGene00099225"/>
</dbReference>
<feature type="region of interest" description="Disordered" evidence="5">
    <location>
        <begin position="610"/>
        <end position="720"/>
    </location>
</feature>
<dbReference type="InterPro" id="IPR000859">
    <property type="entry name" value="CUB_dom"/>
</dbReference>
<feature type="compositionally biased region" description="Acidic residues" evidence="5">
    <location>
        <begin position="702"/>
        <end position="717"/>
    </location>
</feature>
<dbReference type="InterPro" id="IPR016024">
    <property type="entry name" value="ARM-type_fold"/>
</dbReference>